<proteinExistence type="inferred from homology"/>
<name>A0ABP7DQV5_9MICO</name>
<comment type="caution">
    <text evidence="3">The sequence shown here is derived from an EMBL/GenBank/DDBJ whole genome shotgun (WGS) entry which is preliminary data.</text>
</comment>
<accession>A0ABP7DQV5</accession>
<sequence>MLTPAHARTSVAPKRVGVLVVAYNAATTLAKVLDRLPQSFIDGVDHILIGDDASADDTHAVATAYQSGSTLPLTVVRHPENLGYGGNQKAGYRWAISHGLDVVVLLHGDGQYAPEVIEDLVDPLLAGHADAVFGSRMMQRGAARVGGMPAYKYVGNRILSTMQNTLTGLDLTEWHSGYRAYRVDALTDLDLDSYSDGFDFDTEIILGLHAAGKRIVEVPIPTYYGDEICYVNGLSYARDVTMDVVRFRAAQMGFGSGSTGLDETAYDLKPSPHSSHGRLLDWLGSRSPGRVLDVGCSDGQFGALVRAQGHQVVGVDIVKHDGVAERLDDFVEADLEQGLPGTGDPYDVVVAADVLEHVTDPARLLGDMTAALAPGGRILVSVPNFGHWYPRGRVAIGRFDYDQRGPLDQGHVRFFTRRSFERLVTSNGLRVVARDTVGSPVDVLARGREDTTVGAVANGVAAADRAATRLWPTLFGYQFLYVLERV</sequence>
<dbReference type="InterPro" id="IPR029063">
    <property type="entry name" value="SAM-dependent_MTases_sf"/>
</dbReference>
<comment type="similarity">
    <text evidence="1">Belongs to the glycosyltransferase 2 family.</text>
</comment>
<evidence type="ECO:0000256" key="1">
    <source>
        <dbReference type="ARBA" id="ARBA00006739"/>
    </source>
</evidence>
<dbReference type="Gene3D" id="3.90.550.10">
    <property type="entry name" value="Spore Coat Polysaccharide Biosynthesis Protein SpsA, Chain A"/>
    <property type="match status" value="1"/>
</dbReference>
<protein>
    <recommendedName>
        <fullName evidence="2">Glycosyltransferase 2-like domain-containing protein</fullName>
    </recommendedName>
</protein>
<dbReference type="RefSeq" id="WP_344947281.1">
    <property type="nucleotide sequence ID" value="NZ_BAABDC010000004.1"/>
</dbReference>
<evidence type="ECO:0000313" key="3">
    <source>
        <dbReference type="EMBL" id="GAA3708690.1"/>
    </source>
</evidence>
<dbReference type="CDD" id="cd04179">
    <property type="entry name" value="DPM_DPG-synthase_like"/>
    <property type="match status" value="1"/>
</dbReference>
<reference evidence="4" key="1">
    <citation type="journal article" date="2019" name="Int. J. Syst. Evol. Microbiol.">
        <title>The Global Catalogue of Microorganisms (GCM) 10K type strain sequencing project: providing services to taxonomists for standard genome sequencing and annotation.</title>
        <authorList>
            <consortium name="The Broad Institute Genomics Platform"/>
            <consortium name="The Broad Institute Genome Sequencing Center for Infectious Disease"/>
            <person name="Wu L."/>
            <person name="Ma J."/>
        </authorList>
    </citation>
    <scope>NUCLEOTIDE SEQUENCE [LARGE SCALE GENOMIC DNA]</scope>
    <source>
        <strain evidence="4">JCM 17125</strain>
    </source>
</reference>
<dbReference type="Pfam" id="PF13489">
    <property type="entry name" value="Methyltransf_23"/>
    <property type="match status" value="1"/>
</dbReference>
<dbReference type="InterPro" id="IPR050256">
    <property type="entry name" value="Glycosyltransferase_2"/>
</dbReference>
<dbReference type="PANTHER" id="PTHR48090:SF7">
    <property type="entry name" value="RFBJ PROTEIN"/>
    <property type="match status" value="1"/>
</dbReference>
<dbReference type="InterPro" id="IPR001173">
    <property type="entry name" value="Glyco_trans_2-like"/>
</dbReference>
<gene>
    <name evidence="3" type="ORF">GCM10022399_26830</name>
</gene>
<feature type="domain" description="Glycosyltransferase 2-like" evidence="2">
    <location>
        <begin position="18"/>
        <end position="186"/>
    </location>
</feature>
<dbReference type="SUPFAM" id="SSF53335">
    <property type="entry name" value="S-adenosyl-L-methionine-dependent methyltransferases"/>
    <property type="match status" value="1"/>
</dbReference>
<keyword evidence="4" id="KW-1185">Reference proteome</keyword>
<dbReference type="Pfam" id="PF00535">
    <property type="entry name" value="Glycos_transf_2"/>
    <property type="match status" value="1"/>
</dbReference>
<dbReference type="EMBL" id="BAABDC010000004">
    <property type="protein sequence ID" value="GAA3708690.1"/>
    <property type="molecule type" value="Genomic_DNA"/>
</dbReference>
<dbReference type="PANTHER" id="PTHR48090">
    <property type="entry name" value="UNDECAPRENYL-PHOSPHATE 4-DEOXY-4-FORMAMIDO-L-ARABINOSE TRANSFERASE-RELATED"/>
    <property type="match status" value="1"/>
</dbReference>
<dbReference type="Gene3D" id="3.40.50.150">
    <property type="entry name" value="Vaccinia Virus protein VP39"/>
    <property type="match status" value="1"/>
</dbReference>
<dbReference type="CDD" id="cd02440">
    <property type="entry name" value="AdoMet_MTases"/>
    <property type="match status" value="1"/>
</dbReference>
<dbReference type="InterPro" id="IPR029044">
    <property type="entry name" value="Nucleotide-diphossugar_trans"/>
</dbReference>
<evidence type="ECO:0000313" key="4">
    <source>
        <dbReference type="Proteomes" id="UP001501468"/>
    </source>
</evidence>
<dbReference type="SUPFAM" id="SSF53448">
    <property type="entry name" value="Nucleotide-diphospho-sugar transferases"/>
    <property type="match status" value="1"/>
</dbReference>
<dbReference type="Proteomes" id="UP001501468">
    <property type="component" value="Unassembled WGS sequence"/>
</dbReference>
<organism evidence="3 4">
    <name type="scientific">Terrabacter ginsenosidimutans</name>
    <dbReference type="NCBI Taxonomy" id="490575"/>
    <lineage>
        <taxon>Bacteria</taxon>
        <taxon>Bacillati</taxon>
        <taxon>Actinomycetota</taxon>
        <taxon>Actinomycetes</taxon>
        <taxon>Micrococcales</taxon>
        <taxon>Intrasporangiaceae</taxon>
        <taxon>Terrabacter</taxon>
    </lineage>
</organism>
<evidence type="ECO:0000259" key="2">
    <source>
        <dbReference type="Pfam" id="PF00535"/>
    </source>
</evidence>